<evidence type="ECO:0000313" key="2">
    <source>
        <dbReference type="EMBL" id="GHI27587.1"/>
    </source>
</evidence>
<evidence type="ECO:0000313" key="3">
    <source>
        <dbReference type="Proteomes" id="UP001052739"/>
    </source>
</evidence>
<organism evidence="2 3">
    <name type="scientific">Streptomyces hydrogenans</name>
    <dbReference type="NCBI Taxonomy" id="1873719"/>
    <lineage>
        <taxon>Bacteria</taxon>
        <taxon>Bacillati</taxon>
        <taxon>Actinomycetota</taxon>
        <taxon>Actinomycetes</taxon>
        <taxon>Kitasatosporales</taxon>
        <taxon>Streptomycetaceae</taxon>
        <taxon>Streptomyces</taxon>
    </lineage>
</organism>
<comment type="caution">
    <text evidence="2">The sequence shown here is derived from an EMBL/GenBank/DDBJ whole genome shotgun (WGS) entry which is preliminary data.</text>
</comment>
<gene>
    <name evidence="2" type="ORF">Shyd_89580</name>
</gene>
<feature type="compositionally biased region" description="Basic and acidic residues" evidence="1">
    <location>
        <begin position="92"/>
        <end position="108"/>
    </location>
</feature>
<dbReference type="Proteomes" id="UP001052739">
    <property type="component" value="Unassembled WGS sequence"/>
</dbReference>
<feature type="region of interest" description="Disordered" evidence="1">
    <location>
        <begin position="92"/>
        <end position="129"/>
    </location>
</feature>
<evidence type="ECO:0000256" key="1">
    <source>
        <dbReference type="SAM" id="MobiDB-lite"/>
    </source>
</evidence>
<proteinExistence type="predicted"/>
<accession>A0ABQ3PRE6</accession>
<protein>
    <submittedName>
        <fullName evidence="2">Uncharacterized protein</fullName>
    </submittedName>
</protein>
<feature type="compositionally biased region" description="Low complexity" evidence="1">
    <location>
        <begin position="111"/>
        <end position="129"/>
    </location>
</feature>
<name>A0ABQ3PRE6_9ACTN</name>
<reference evidence="2" key="1">
    <citation type="submission" date="2024-05" db="EMBL/GenBank/DDBJ databases">
        <title>Whole genome shotgun sequence of Streptomyces hydrogenans NBRC 13475.</title>
        <authorList>
            <person name="Komaki H."/>
            <person name="Tamura T."/>
        </authorList>
    </citation>
    <scope>NUCLEOTIDE SEQUENCE</scope>
    <source>
        <strain evidence="2">NBRC 13475</strain>
    </source>
</reference>
<dbReference type="EMBL" id="BNDW01000117">
    <property type="protein sequence ID" value="GHI27587.1"/>
    <property type="molecule type" value="Genomic_DNA"/>
</dbReference>
<keyword evidence="3" id="KW-1185">Reference proteome</keyword>
<sequence length="129" mass="14417">MTARADGVELRLHHWTLVASHPVSGTEEEVRATAEDAALHYLPAVLARHARRGDTPARRAYRTAGGDWLVWVKQNHRECHLRVSTARLVHAREEEHAPAKSLKEKFRTALEGPEPAEAPWAPRGRPSDG</sequence>